<dbReference type="EMBL" id="CP005996">
    <property type="protein sequence ID" value="AGS40710.1"/>
    <property type="molecule type" value="Genomic_DNA"/>
</dbReference>
<keyword evidence="8" id="KW-1185">Reference proteome</keyword>
<dbReference type="RefSeq" id="WP_020933152.1">
    <property type="nucleotide sequence ID" value="NC_021917.1"/>
</dbReference>
<protein>
    <submittedName>
        <fullName evidence="7">AMP-dependent synthetase and ligase</fullName>
    </submittedName>
</protein>
<evidence type="ECO:0000256" key="4">
    <source>
        <dbReference type="ARBA" id="ARBA00023098"/>
    </source>
</evidence>
<dbReference type="eggNOG" id="COG0318">
    <property type="taxonomic scope" value="Bacteria"/>
</dbReference>
<proteinExistence type="inferred from homology"/>
<keyword evidence="3" id="KW-0276">Fatty acid metabolism</keyword>
<evidence type="ECO:0000256" key="3">
    <source>
        <dbReference type="ARBA" id="ARBA00022832"/>
    </source>
</evidence>
<dbReference type="Gene3D" id="3.40.50.12780">
    <property type="entry name" value="N-terminal domain of ligase-like"/>
    <property type="match status" value="1"/>
</dbReference>
<evidence type="ECO:0000256" key="2">
    <source>
        <dbReference type="ARBA" id="ARBA00022598"/>
    </source>
</evidence>
<evidence type="ECO:0000313" key="8">
    <source>
        <dbReference type="Proteomes" id="UP000015380"/>
    </source>
</evidence>
<dbReference type="Pfam" id="PF13193">
    <property type="entry name" value="AMP-binding_C"/>
    <property type="match status" value="1"/>
</dbReference>
<name>S5TZS2_9GAMM</name>
<dbReference type="PANTHER" id="PTHR43859">
    <property type="entry name" value="ACYL-ACTIVATING ENZYME"/>
    <property type="match status" value="1"/>
</dbReference>
<evidence type="ECO:0000313" key="7">
    <source>
        <dbReference type="EMBL" id="AGS40710.1"/>
    </source>
</evidence>
<dbReference type="InterPro" id="IPR000873">
    <property type="entry name" value="AMP-dep_synth/lig_dom"/>
</dbReference>
<evidence type="ECO:0000256" key="1">
    <source>
        <dbReference type="ARBA" id="ARBA00006432"/>
    </source>
</evidence>
<dbReference type="PANTHER" id="PTHR43859:SF4">
    <property type="entry name" value="BUTANOATE--COA LIGASE AAE1-RELATED"/>
    <property type="match status" value="1"/>
</dbReference>
<dbReference type="SUPFAM" id="SSF56801">
    <property type="entry name" value="Acetyl-CoA synthetase-like"/>
    <property type="match status" value="1"/>
</dbReference>
<dbReference type="Proteomes" id="UP000015380">
    <property type="component" value="Chromosome"/>
</dbReference>
<gene>
    <name evidence="7" type="ORF">CYCME_2400</name>
</gene>
<sequence>MNLFDMSLDKNPANYVSLSPLTFLKRAADVYPNKIACIHGEQKITWAETYLRCVKLASALASRGVKKGDTVSAMLPNIPAMFELHFAVPMLGAVLHSINTRLDVKSVAFQLDHAESKAVFIDAEFADVMATAVKEAEVSPLVIDVEDATFGSRQAIGEVEYEMLVAEGNETFQWSLPEDEWQSITLNYTSGTTGNPKGIVYHHRGAYLNALNNIVTWDMGNHPIYLWTLPMFHCNGWCFPWSLAASAGTNVCLRSVLPKTIFKLIKSEKIDHFCGAPTVLTMLINTPEKHQKGIEHEVKVMTAGAAPPAAVIQKMEEMSFSVTHVYGLTETYGPCTVCAWHDEWDELPSDEQAALRARQGVRSAMLEDLMVADPETLEPMPKDGVSMGEVFMRGNNVMKGYLKNPSASDEAFKGGWFHSGDLAVWHEDGYIDIKDRSKDIIISGGENISTLEVESVLYRHPAILEAAVVAKYDDVWGEKPCAFVTLKEGENVTEKEIISFCRKNLAHYKAPKYVVFGGLPKTSTGKIQKFTLRKQANEIKH</sequence>
<keyword evidence="2 7" id="KW-0436">Ligase</keyword>
<dbReference type="GO" id="GO:0006631">
    <property type="term" value="P:fatty acid metabolic process"/>
    <property type="evidence" value="ECO:0007669"/>
    <property type="project" value="UniProtKB-KW"/>
</dbReference>
<dbReference type="KEGG" id="cza:CYCME_2400"/>
<organism evidence="7 8">
    <name type="scientific">Cycloclasticus zancles 78-ME</name>
    <dbReference type="NCBI Taxonomy" id="1198232"/>
    <lineage>
        <taxon>Bacteria</taxon>
        <taxon>Pseudomonadati</taxon>
        <taxon>Pseudomonadota</taxon>
        <taxon>Gammaproteobacteria</taxon>
        <taxon>Thiotrichales</taxon>
        <taxon>Piscirickettsiaceae</taxon>
        <taxon>Cycloclasticus</taxon>
    </lineage>
</organism>
<dbReference type="FunFam" id="3.40.50.12780:FF:000003">
    <property type="entry name" value="Long-chain-fatty-acid--CoA ligase FadD"/>
    <property type="match status" value="1"/>
</dbReference>
<evidence type="ECO:0000259" key="6">
    <source>
        <dbReference type="Pfam" id="PF13193"/>
    </source>
</evidence>
<dbReference type="InterPro" id="IPR025110">
    <property type="entry name" value="AMP-bd_C"/>
</dbReference>
<dbReference type="HOGENOM" id="CLU_000022_59_10_6"/>
<dbReference type="InterPro" id="IPR045851">
    <property type="entry name" value="AMP-bd_C_sf"/>
</dbReference>
<feature type="domain" description="AMP-binding enzyme C-terminal" evidence="6">
    <location>
        <begin position="452"/>
        <end position="526"/>
    </location>
</feature>
<dbReference type="CDD" id="cd12118">
    <property type="entry name" value="ttLC_FACS_AEE21_like"/>
    <property type="match status" value="1"/>
</dbReference>
<dbReference type="FunFam" id="3.30.300.30:FF:000008">
    <property type="entry name" value="2,3-dihydroxybenzoate-AMP ligase"/>
    <property type="match status" value="1"/>
</dbReference>
<dbReference type="AlphaFoldDB" id="S5TZS2"/>
<comment type="similarity">
    <text evidence="1">Belongs to the ATP-dependent AMP-binding enzyme family.</text>
</comment>
<reference evidence="8" key="2">
    <citation type="journal article" date="2016" name="Environ. Microbiol. Rep.">
        <title>Analysis of defence systems and a conjugative IncP-1 plasmid in the marine polyaromatic hydrocarbons-degrading bacterium Cycloclasticus sp. 78-ME.</title>
        <authorList>
            <person name="Yakimov M.M."/>
            <person name="Crisafi F."/>
            <person name="Messina E."/>
            <person name="Smedile F."/>
            <person name="Lopatina A."/>
            <person name="Denaro R."/>
            <person name="Pieper D.H."/>
            <person name="Golyshin P.N."/>
            <person name="Giuliano L."/>
        </authorList>
    </citation>
    <scope>NUCLEOTIDE SEQUENCE [LARGE SCALE GENOMIC DNA]</scope>
    <source>
        <strain evidence="8">78-ME</strain>
    </source>
</reference>
<accession>S5TZS2</accession>
<dbReference type="Pfam" id="PF00501">
    <property type="entry name" value="AMP-binding"/>
    <property type="match status" value="1"/>
</dbReference>
<dbReference type="NCBIfam" id="NF006020">
    <property type="entry name" value="PRK08162.1"/>
    <property type="match status" value="1"/>
</dbReference>
<dbReference type="Gene3D" id="3.30.300.30">
    <property type="match status" value="1"/>
</dbReference>
<dbReference type="GO" id="GO:0016874">
    <property type="term" value="F:ligase activity"/>
    <property type="evidence" value="ECO:0007669"/>
    <property type="project" value="UniProtKB-KW"/>
</dbReference>
<dbReference type="InterPro" id="IPR042099">
    <property type="entry name" value="ANL_N_sf"/>
</dbReference>
<reference evidence="7 8" key="1">
    <citation type="submission" date="2013-05" db="EMBL/GenBank/DDBJ databases">
        <title>Between feast and famine: a lifestyle of most important marine PAH-degrading bacterium Cycloclasticus sp. 7ME.</title>
        <authorList>
            <person name="Yakimov M.M."/>
            <person name="Messina E."/>
            <person name="Genovese M."/>
            <person name="Denaro R."/>
            <person name="Crisafi F."/>
            <person name="Russo D."/>
            <person name="Cappello S."/>
            <person name="Santisi S."/>
            <person name="Smedile F."/>
            <person name="Golyshina O.V."/>
            <person name="Tran H."/>
            <person name="Pieper D.H."/>
            <person name="Golyshin P.N."/>
            <person name="Giuliano L."/>
        </authorList>
    </citation>
    <scope>NUCLEOTIDE SEQUENCE [LARGE SCALE GENOMIC DNA]</scope>
    <source>
        <strain evidence="7 8">78-ME</strain>
    </source>
</reference>
<keyword evidence="4" id="KW-0443">Lipid metabolism</keyword>
<dbReference type="PATRIC" id="fig|1198232.3.peg.2367"/>
<evidence type="ECO:0000259" key="5">
    <source>
        <dbReference type="Pfam" id="PF00501"/>
    </source>
</evidence>
<feature type="domain" description="AMP-dependent synthetase/ligase" evidence="5">
    <location>
        <begin position="25"/>
        <end position="402"/>
    </location>
</feature>